<comment type="caution">
    <text evidence="2">The sequence shown here is derived from an EMBL/GenBank/DDBJ whole genome shotgun (WGS) entry which is preliminary data.</text>
</comment>
<dbReference type="AlphaFoldDB" id="A0A2A2K2N4"/>
<sequence length="71" mass="8169">MAVERIDSRKFFGVVVDDKNKVHYYNCKPISQKKSQAKPLPKPLRYIASLFGYKKNQNDTESVSSMQSSKN</sequence>
<dbReference type="EMBL" id="LIAE01009803">
    <property type="protein sequence ID" value="PAV68140.1"/>
    <property type="molecule type" value="Genomic_DNA"/>
</dbReference>
<evidence type="ECO:0000313" key="3">
    <source>
        <dbReference type="Proteomes" id="UP000218231"/>
    </source>
</evidence>
<dbReference type="OrthoDB" id="5778782at2759"/>
<proteinExistence type="predicted"/>
<gene>
    <name evidence="2" type="ORF">WR25_09492</name>
    <name evidence="1" type="ORF">WR25_17093</name>
</gene>
<evidence type="ECO:0000313" key="1">
    <source>
        <dbReference type="EMBL" id="PAV58486.1"/>
    </source>
</evidence>
<dbReference type="EMBL" id="LIAE01010577">
    <property type="protein sequence ID" value="PAV58486.1"/>
    <property type="molecule type" value="Genomic_DNA"/>
</dbReference>
<keyword evidence="3" id="KW-1185">Reference proteome</keyword>
<reference evidence="2 3" key="1">
    <citation type="journal article" date="2017" name="Curr. Biol.">
        <title>Genome architecture and evolution of a unichromosomal asexual nematode.</title>
        <authorList>
            <person name="Fradin H."/>
            <person name="Zegar C."/>
            <person name="Gutwein M."/>
            <person name="Lucas J."/>
            <person name="Kovtun M."/>
            <person name="Corcoran D."/>
            <person name="Baugh L.R."/>
            <person name="Kiontke K."/>
            <person name="Gunsalus K."/>
            <person name="Fitch D.H."/>
            <person name="Piano F."/>
        </authorList>
    </citation>
    <scope>NUCLEOTIDE SEQUENCE [LARGE SCALE GENOMIC DNA]</scope>
    <source>
        <strain evidence="2">PF1309</strain>
    </source>
</reference>
<name>A0A2A2K2N4_9BILA</name>
<accession>A0A2A2K2N4</accession>
<evidence type="ECO:0000313" key="2">
    <source>
        <dbReference type="EMBL" id="PAV68140.1"/>
    </source>
</evidence>
<organism evidence="2 3">
    <name type="scientific">Diploscapter pachys</name>
    <dbReference type="NCBI Taxonomy" id="2018661"/>
    <lineage>
        <taxon>Eukaryota</taxon>
        <taxon>Metazoa</taxon>
        <taxon>Ecdysozoa</taxon>
        <taxon>Nematoda</taxon>
        <taxon>Chromadorea</taxon>
        <taxon>Rhabditida</taxon>
        <taxon>Rhabditina</taxon>
        <taxon>Rhabditomorpha</taxon>
        <taxon>Rhabditoidea</taxon>
        <taxon>Rhabditidae</taxon>
        <taxon>Diploscapter</taxon>
    </lineage>
</organism>
<dbReference type="Proteomes" id="UP000218231">
    <property type="component" value="Unassembled WGS sequence"/>
</dbReference>
<protein>
    <submittedName>
        <fullName evidence="2">Uncharacterized protein</fullName>
    </submittedName>
</protein>